<dbReference type="InterPro" id="IPR025166">
    <property type="entry name" value="Integrase_DNA_bind_dom"/>
</dbReference>
<keyword evidence="7" id="KW-1185">Reference proteome</keyword>
<dbReference type="InterPro" id="IPR013762">
    <property type="entry name" value="Integrase-like_cat_sf"/>
</dbReference>
<dbReference type="Pfam" id="PF00589">
    <property type="entry name" value="Phage_integrase"/>
    <property type="match status" value="1"/>
</dbReference>
<dbReference type="RefSeq" id="WP_394632143.1">
    <property type="nucleotide sequence ID" value="NZ_JBIHSE010000001.1"/>
</dbReference>
<organism evidence="6 7">
    <name type="scientific">Vibrio jasicida</name>
    <dbReference type="NCBI Taxonomy" id="766224"/>
    <lineage>
        <taxon>Bacteria</taxon>
        <taxon>Pseudomonadati</taxon>
        <taxon>Pseudomonadota</taxon>
        <taxon>Gammaproteobacteria</taxon>
        <taxon>Vibrionales</taxon>
        <taxon>Vibrionaceae</taxon>
        <taxon>Vibrio</taxon>
    </lineage>
</organism>
<dbReference type="InterPro" id="IPR010998">
    <property type="entry name" value="Integrase_recombinase_N"/>
</dbReference>
<dbReference type="InterPro" id="IPR002104">
    <property type="entry name" value="Integrase_catalytic"/>
</dbReference>
<dbReference type="Pfam" id="PF13356">
    <property type="entry name" value="Arm-DNA-bind_3"/>
    <property type="match status" value="1"/>
</dbReference>
<name>A0ABW7J5S0_9VIBR</name>
<evidence type="ECO:0000256" key="2">
    <source>
        <dbReference type="ARBA" id="ARBA00022908"/>
    </source>
</evidence>
<feature type="domain" description="Tyr recombinase" evidence="5">
    <location>
        <begin position="205"/>
        <end position="386"/>
    </location>
</feature>
<dbReference type="PROSITE" id="PS51898">
    <property type="entry name" value="TYR_RECOMBINASE"/>
    <property type="match status" value="1"/>
</dbReference>
<dbReference type="InterPro" id="IPR011010">
    <property type="entry name" value="DNA_brk_join_enz"/>
</dbReference>
<evidence type="ECO:0000256" key="1">
    <source>
        <dbReference type="ARBA" id="ARBA00008857"/>
    </source>
</evidence>
<dbReference type="SUPFAM" id="SSF56349">
    <property type="entry name" value="DNA breaking-rejoining enzymes"/>
    <property type="match status" value="1"/>
</dbReference>
<evidence type="ECO:0000313" key="7">
    <source>
        <dbReference type="Proteomes" id="UP001607221"/>
    </source>
</evidence>
<dbReference type="PANTHER" id="PTHR30629:SF2">
    <property type="entry name" value="PROPHAGE INTEGRASE INTS-RELATED"/>
    <property type="match status" value="1"/>
</dbReference>
<comment type="similarity">
    <text evidence="1">Belongs to the 'phage' integrase family.</text>
</comment>
<sequence length="421" mass="47917">MPVQNKLSVKQIEHTRCPADKESLRLNDGGGLVVVFYRSGRSVYRLRIKGLNGRESLLTLGKTTSLKLKEARKMRDELHRARGKGEEPRHVLERICGKGKLTVNGLVFEYLKTKKRTWKQSHHDKEYQRAKKYITKSTLGSTPAHALAPTHIYDFAMSMDKKGYVSQHKRVIDILRRAYNLGHIKYGLKTPDFSKINHFLVKHRPKPHACVELSEVLELSRMVVSSKSSAQVKLLFDFMFLSALRAKEATQNTWSNVGFEESTLTIPKELSKNGLEHVLPLSPQAIHVLKLAKLISGDSEYIFPSPQKAKDKPISTSALGNLFRKLGLKGQMTAHGIRAIFSTELHEELELEDSMLIEMILSHTDNNKVRAAYNRTEFIDKRKQIMCIWGEKYSEATKKHSCVESVEKELRAQGIATPNYL</sequence>
<dbReference type="CDD" id="cd00801">
    <property type="entry name" value="INT_P4_C"/>
    <property type="match status" value="1"/>
</dbReference>
<reference evidence="6 7" key="1">
    <citation type="submission" date="2024-10" db="EMBL/GenBank/DDBJ databases">
        <authorList>
            <person name="Yibar A."/>
            <person name="Saticioglu I.B."/>
            <person name="Duman M."/>
            <person name="Ajmi N."/>
            <person name="Gurler F."/>
            <person name="Ay H."/>
            <person name="Onuk E."/>
            <person name="Guler S."/>
            <person name="Romalde J.L."/>
        </authorList>
    </citation>
    <scope>NUCLEOTIDE SEQUENCE [LARGE SCALE GENOMIC DNA]</scope>
    <source>
        <strain evidence="6 7">1-TCBS-A</strain>
    </source>
</reference>
<protein>
    <submittedName>
        <fullName evidence="6">Tyrosine-type recombinase/integrase</fullName>
    </submittedName>
</protein>
<keyword evidence="3" id="KW-0238">DNA-binding</keyword>
<dbReference type="EMBL" id="JBIHSE010000001">
    <property type="protein sequence ID" value="MFH0271684.1"/>
    <property type="molecule type" value="Genomic_DNA"/>
</dbReference>
<gene>
    <name evidence="6" type="ORF">ACGRHZ_10070</name>
</gene>
<keyword evidence="2" id="KW-0229">DNA integration</keyword>
<dbReference type="Gene3D" id="1.10.443.10">
    <property type="entry name" value="Intergrase catalytic core"/>
    <property type="match status" value="1"/>
</dbReference>
<evidence type="ECO:0000256" key="3">
    <source>
        <dbReference type="ARBA" id="ARBA00023125"/>
    </source>
</evidence>
<accession>A0ABW7J5S0</accession>
<dbReference type="Gene3D" id="1.10.150.130">
    <property type="match status" value="1"/>
</dbReference>
<dbReference type="Gene3D" id="3.30.160.390">
    <property type="entry name" value="Integrase, DNA-binding domain"/>
    <property type="match status" value="1"/>
</dbReference>
<comment type="caution">
    <text evidence="6">The sequence shown here is derived from an EMBL/GenBank/DDBJ whole genome shotgun (WGS) entry which is preliminary data.</text>
</comment>
<dbReference type="InterPro" id="IPR038488">
    <property type="entry name" value="Integrase_DNA-bd_sf"/>
</dbReference>
<evidence type="ECO:0000256" key="4">
    <source>
        <dbReference type="ARBA" id="ARBA00023172"/>
    </source>
</evidence>
<dbReference type="Proteomes" id="UP001607221">
    <property type="component" value="Unassembled WGS sequence"/>
</dbReference>
<proteinExistence type="inferred from homology"/>
<evidence type="ECO:0000259" key="5">
    <source>
        <dbReference type="PROSITE" id="PS51898"/>
    </source>
</evidence>
<evidence type="ECO:0000313" key="6">
    <source>
        <dbReference type="EMBL" id="MFH0271684.1"/>
    </source>
</evidence>
<dbReference type="InterPro" id="IPR050808">
    <property type="entry name" value="Phage_Integrase"/>
</dbReference>
<keyword evidence="4" id="KW-0233">DNA recombination</keyword>
<dbReference type="PANTHER" id="PTHR30629">
    <property type="entry name" value="PROPHAGE INTEGRASE"/>
    <property type="match status" value="1"/>
</dbReference>